<gene>
    <name evidence="8" type="primary">hrpB</name>
    <name evidence="8" type="ORF">GT348_06865</name>
</gene>
<dbReference type="PROSITE" id="PS51194">
    <property type="entry name" value="HELICASE_CTER"/>
    <property type="match status" value="1"/>
</dbReference>
<dbReference type="FunFam" id="3.40.50.300:FF:002125">
    <property type="entry name" value="ATP-dependent helicase HrpB"/>
    <property type="match status" value="1"/>
</dbReference>
<evidence type="ECO:0000256" key="1">
    <source>
        <dbReference type="ARBA" id="ARBA00012552"/>
    </source>
</evidence>
<dbReference type="GO" id="GO:0005524">
    <property type="term" value="F:ATP binding"/>
    <property type="evidence" value="ECO:0007669"/>
    <property type="project" value="UniProtKB-KW"/>
</dbReference>
<evidence type="ECO:0000256" key="3">
    <source>
        <dbReference type="ARBA" id="ARBA00022801"/>
    </source>
</evidence>
<sequence length="819" mass="91584">MLTESSLPVEETLPALLKSLQTNPNLVLMAPPGAGKTTLVPPYLLAHEPNWLAGKKIILVEPRRVAVRGAAARMAFLRGEDPGEFIGYCTRLEQVVSAKTRIEVMTEGLLLRRLLSNPLLEDVGVVIFDEVHERSLNSDIAIALCLDIQKNFRPDLRIVAMSATLETDVFTELLKAPLLQSQGRQYPVTVRFERDIAHLKDLPALCARVIHRMWNDEAGSILVFLPGIGEIRRCAALLDSKLPVYFLYGEQSPQEQQKALDPEKGRRIVLATSIAETSVTVPGVHIVIDGGWRRSPRRDPNTGLSRLITHRISRATAEQRAGRAGRQGPGIAVRLWSEMTQRRLLLQDSPEIKDADLSDFALITSSWRHVMGTDPLTLPLIEMPPSGALEAAQHLLKLLGALDKNGSLTPLGHKMIGVGTHPRLAAMLCSAETDSEKITASCLAALLEERDPLGRVDDKTNITTDIRFRLALFAQNDRRVPGYVMQHLRHIAKRYMRRLKVKDTDFSLIEDEKIPFLVAAGFPDRVAQQAGDIGRYRLAGGGSARLSVTDPLSRESLLVAIGIHAKRSHEITMATALKRDDLPSCLQQQLIEKRDLAFDTNSGRVWARQKLCLGSLVLKDKNIPASEEEALELFLERLKSDFKKLLTWDDKVCQLQARIHLARLYFAPDLPDLSDEALLQDSEWLKPWLIGFCKLSQFKELDLTHILQSFLSYEERQILDKHLPPFLTLKGRQHTIDYTAPVPSVSARAQSFYGLKSLPIIARGKVSLQAILLSPAGRPQAITTDLEAFWKNGWLDLLKEMRGRYPKHNWPEDPSSIIS</sequence>
<dbReference type="SMART" id="SM00487">
    <property type="entry name" value="DEXDc"/>
    <property type="match status" value="1"/>
</dbReference>
<feature type="domain" description="Helicase C-terminal" evidence="7">
    <location>
        <begin position="208"/>
        <end position="368"/>
    </location>
</feature>
<keyword evidence="5" id="KW-0067">ATP-binding</keyword>
<dbReference type="GO" id="GO:0016787">
    <property type="term" value="F:hydrolase activity"/>
    <property type="evidence" value="ECO:0007669"/>
    <property type="project" value="UniProtKB-KW"/>
</dbReference>
<evidence type="ECO:0000259" key="6">
    <source>
        <dbReference type="PROSITE" id="PS51192"/>
    </source>
</evidence>
<dbReference type="Gene3D" id="1.20.120.1080">
    <property type="match status" value="1"/>
</dbReference>
<keyword evidence="9" id="KW-1185">Reference proteome</keyword>
<dbReference type="PROSITE" id="PS51192">
    <property type="entry name" value="HELICASE_ATP_BIND_1"/>
    <property type="match status" value="1"/>
</dbReference>
<dbReference type="InterPro" id="IPR001650">
    <property type="entry name" value="Helicase_C-like"/>
</dbReference>
<dbReference type="GO" id="GO:0003724">
    <property type="term" value="F:RNA helicase activity"/>
    <property type="evidence" value="ECO:0007669"/>
    <property type="project" value="UniProtKB-EC"/>
</dbReference>
<evidence type="ECO:0000256" key="5">
    <source>
        <dbReference type="ARBA" id="ARBA00022840"/>
    </source>
</evidence>
<dbReference type="Pfam" id="PF04408">
    <property type="entry name" value="WHD_HA2"/>
    <property type="match status" value="1"/>
</dbReference>
<keyword evidence="3" id="KW-0378">Hydrolase</keyword>
<dbReference type="SUPFAM" id="SSF52540">
    <property type="entry name" value="P-loop containing nucleoside triphosphate hydrolases"/>
    <property type="match status" value="1"/>
</dbReference>
<dbReference type="RefSeq" id="WP_160619482.1">
    <property type="nucleotide sequence ID" value="NZ_CP047652.1"/>
</dbReference>
<organism evidence="8 9">
    <name type="scientific">Aristophania vespae</name>
    <dbReference type="NCBI Taxonomy" id="2697033"/>
    <lineage>
        <taxon>Bacteria</taxon>
        <taxon>Pseudomonadati</taxon>
        <taxon>Pseudomonadota</taxon>
        <taxon>Alphaproteobacteria</taxon>
        <taxon>Acetobacterales</taxon>
        <taxon>Acetobacteraceae</taxon>
        <taxon>Aristophania</taxon>
    </lineage>
</organism>
<accession>A0A6P1NIR5</accession>
<dbReference type="InterPro" id="IPR013689">
    <property type="entry name" value="RNA_helicase_ATP-dep_HrpB_C"/>
</dbReference>
<dbReference type="InterPro" id="IPR007502">
    <property type="entry name" value="Helicase-assoc_dom"/>
</dbReference>
<dbReference type="InterPro" id="IPR010225">
    <property type="entry name" value="HrpB"/>
</dbReference>
<evidence type="ECO:0000313" key="9">
    <source>
        <dbReference type="Proteomes" id="UP000463975"/>
    </source>
</evidence>
<dbReference type="GO" id="GO:0003676">
    <property type="term" value="F:nucleic acid binding"/>
    <property type="evidence" value="ECO:0007669"/>
    <property type="project" value="InterPro"/>
</dbReference>
<dbReference type="PANTHER" id="PTHR43519:SF1">
    <property type="entry name" value="ATP-DEPENDENT RNA HELICASE HRPB"/>
    <property type="match status" value="1"/>
</dbReference>
<reference evidence="8 9" key="1">
    <citation type="submission" date="2020-01" db="EMBL/GenBank/DDBJ databases">
        <title>Genome sequencing of strain KACC 21507.</title>
        <authorList>
            <person name="Heo J."/>
            <person name="Kim S.-J."/>
            <person name="Kim J.-S."/>
            <person name="Hong S.-B."/>
            <person name="Kwon S.-W."/>
        </authorList>
    </citation>
    <scope>NUCLEOTIDE SEQUENCE [LARGE SCALE GENOMIC DNA]</scope>
    <source>
        <strain evidence="8 9">KACC 21507</strain>
    </source>
</reference>
<dbReference type="PANTHER" id="PTHR43519">
    <property type="entry name" value="ATP-DEPENDENT RNA HELICASE HRPB"/>
    <property type="match status" value="1"/>
</dbReference>
<dbReference type="InterPro" id="IPR049614">
    <property type="entry name" value="HrpB_DEXH"/>
</dbReference>
<dbReference type="AlphaFoldDB" id="A0A6P1NIR5"/>
<dbReference type="PIRSF" id="PIRSF005496">
    <property type="entry name" value="ATP_hel_hrpB"/>
    <property type="match status" value="1"/>
</dbReference>
<dbReference type="InterPro" id="IPR027417">
    <property type="entry name" value="P-loop_NTPase"/>
</dbReference>
<feature type="domain" description="Helicase ATP-binding" evidence="6">
    <location>
        <begin position="17"/>
        <end position="183"/>
    </location>
</feature>
<dbReference type="Proteomes" id="UP000463975">
    <property type="component" value="Chromosome"/>
</dbReference>
<dbReference type="Pfam" id="PF00270">
    <property type="entry name" value="DEAD"/>
    <property type="match status" value="1"/>
</dbReference>
<evidence type="ECO:0000256" key="2">
    <source>
        <dbReference type="ARBA" id="ARBA00022741"/>
    </source>
</evidence>
<dbReference type="Pfam" id="PF00271">
    <property type="entry name" value="Helicase_C"/>
    <property type="match status" value="1"/>
</dbReference>
<dbReference type="Gene3D" id="3.40.50.300">
    <property type="entry name" value="P-loop containing nucleotide triphosphate hydrolases"/>
    <property type="match status" value="2"/>
</dbReference>
<dbReference type="CDD" id="cd18791">
    <property type="entry name" value="SF2_C_RHA"/>
    <property type="match status" value="1"/>
</dbReference>
<dbReference type="SMART" id="SM00490">
    <property type="entry name" value="HELICc"/>
    <property type="match status" value="1"/>
</dbReference>
<dbReference type="InterPro" id="IPR002464">
    <property type="entry name" value="DNA/RNA_helicase_DEAH_CS"/>
</dbReference>
<dbReference type="PROSITE" id="PS00690">
    <property type="entry name" value="DEAH_ATP_HELICASE"/>
    <property type="match status" value="1"/>
</dbReference>
<protein>
    <recommendedName>
        <fullName evidence="1">RNA helicase</fullName>
        <ecNumber evidence="1">3.6.4.13</ecNumber>
    </recommendedName>
</protein>
<dbReference type="Pfam" id="PF08482">
    <property type="entry name" value="HrpB_C"/>
    <property type="match status" value="1"/>
</dbReference>
<evidence type="ECO:0000259" key="7">
    <source>
        <dbReference type="PROSITE" id="PS51194"/>
    </source>
</evidence>
<dbReference type="KEGG" id="bomb:GT348_06865"/>
<keyword evidence="2" id="KW-0547">Nucleotide-binding</keyword>
<evidence type="ECO:0000256" key="4">
    <source>
        <dbReference type="ARBA" id="ARBA00022806"/>
    </source>
</evidence>
<dbReference type="EC" id="3.6.4.13" evidence="1"/>
<name>A0A6P1NIR5_9PROT</name>
<evidence type="ECO:0000313" key="8">
    <source>
        <dbReference type="EMBL" id="QHI96424.1"/>
    </source>
</evidence>
<dbReference type="EMBL" id="CP047652">
    <property type="protein sequence ID" value="QHI96424.1"/>
    <property type="molecule type" value="Genomic_DNA"/>
</dbReference>
<dbReference type="NCBIfam" id="TIGR01970">
    <property type="entry name" value="DEAH_box_HrpB"/>
    <property type="match status" value="1"/>
</dbReference>
<keyword evidence="4 8" id="KW-0347">Helicase</keyword>
<proteinExistence type="predicted"/>
<dbReference type="CDD" id="cd17990">
    <property type="entry name" value="DEXHc_HrpB"/>
    <property type="match status" value="1"/>
</dbReference>
<dbReference type="InterPro" id="IPR048333">
    <property type="entry name" value="HA2_WH"/>
</dbReference>
<dbReference type="InterPro" id="IPR011545">
    <property type="entry name" value="DEAD/DEAH_box_helicase_dom"/>
</dbReference>
<dbReference type="InterPro" id="IPR014001">
    <property type="entry name" value="Helicase_ATP-bd"/>
</dbReference>
<dbReference type="SMART" id="SM00847">
    <property type="entry name" value="HA2"/>
    <property type="match status" value="1"/>
</dbReference>